<dbReference type="RefSeq" id="WP_103904152.1">
    <property type="nucleotide sequence ID" value="NZ_PQWB01000121.1"/>
</dbReference>
<protein>
    <submittedName>
        <fullName evidence="10">ABC transporter ATP-binding protein</fullName>
    </submittedName>
</protein>
<evidence type="ECO:0000256" key="3">
    <source>
        <dbReference type="ARBA" id="ARBA00022496"/>
    </source>
</evidence>
<evidence type="ECO:0000259" key="9">
    <source>
        <dbReference type="PROSITE" id="PS50893"/>
    </source>
</evidence>
<dbReference type="GO" id="GO:0005524">
    <property type="term" value="F:ATP binding"/>
    <property type="evidence" value="ECO:0007669"/>
    <property type="project" value="UniProtKB-KW"/>
</dbReference>
<keyword evidence="4" id="KW-0547">Nucleotide-binding</keyword>
<keyword evidence="2" id="KW-1003">Cell membrane</keyword>
<dbReference type="InterPro" id="IPR015853">
    <property type="entry name" value="ABC_transpr_FbpC"/>
</dbReference>
<dbReference type="InterPro" id="IPR003593">
    <property type="entry name" value="AAA+_ATPase"/>
</dbReference>
<comment type="caution">
    <text evidence="10">The sequence shown here is derived from an EMBL/GenBank/DDBJ whole genome shotgun (WGS) entry which is preliminary data.</text>
</comment>
<evidence type="ECO:0000256" key="8">
    <source>
        <dbReference type="ARBA" id="ARBA00023136"/>
    </source>
</evidence>
<keyword evidence="6" id="KW-0408">Iron</keyword>
<dbReference type="GO" id="GO:0016020">
    <property type="term" value="C:membrane"/>
    <property type="evidence" value="ECO:0007669"/>
    <property type="project" value="InterPro"/>
</dbReference>
<keyword evidence="7" id="KW-0406">Ion transport</keyword>
<accession>A0A2S5DBW3</accession>
<keyword evidence="5 10" id="KW-0067">ATP-binding</keyword>
<dbReference type="InterPro" id="IPR050093">
    <property type="entry name" value="ABC_SmlMolc_Importer"/>
</dbReference>
<dbReference type="GO" id="GO:0016887">
    <property type="term" value="F:ATP hydrolysis activity"/>
    <property type="evidence" value="ECO:0007669"/>
    <property type="project" value="InterPro"/>
</dbReference>
<dbReference type="Pfam" id="PF00005">
    <property type="entry name" value="ABC_tran"/>
    <property type="match status" value="1"/>
</dbReference>
<dbReference type="CDD" id="cd03259">
    <property type="entry name" value="ABC_Carb_Solutes_like"/>
    <property type="match status" value="1"/>
</dbReference>
<evidence type="ECO:0000313" key="11">
    <source>
        <dbReference type="Proteomes" id="UP000237082"/>
    </source>
</evidence>
<dbReference type="FunFam" id="3.40.50.300:FF:000425">
    <property type="entry name" value="Probable ABC transporter, ATP-binding subunit"/>
    <property type="match status" value="1"/>
</dbReference>
<evidence type="ECO:0000256" key="7">
    <source>
        <dbReference type="ARBA" id="ARBA00023065"/>
    </source>
</evidence>
<dbReference type="InterPro" id="IPR027417">
    <property type="entry name" value="P-loop_NTPase"/>
</dbReference>
<evidence type="ECO:0000256" key="4">
    <source>
        <dbReference type="ARBA" id="ARBA00022741"/>
    </source>
</evidence>
<keyword evidence="3" id="KW-0410">Iron transport</keyword>
<dbReference type="PANTHER" id="PTHR42781">
    <property type="entry name" value="SPERMIDINE/PUTRESCINE IMPORT ATP-BINDING PROTEIN POTA"/>
    <property type="match status" value="1"/>
</dbReference>
<dbReference type="PANTHER" id="PTHR42781:SF4">
    <property type="entry name" value="SPERMIDINE_PUTRESCINE IMPORT ATP-BINDING PROTEIN POTA"/>
    <property type="match status" value="1"/>
</dbReference>
<keyword evidence="11" id="KW-1185">Reference proteome</keyword>
<dbReference type="SUPFAM" id="SSF52540">
    <property type="entry name" value="P-loop containing nucleoside triphosphate hydrolases"/>
    <property type="match status" value="1"/>
</dbReference>
<evidence type="ECO:0000256" key="5">
    <source>
        <dbReference type="ARBA" id="ARBA00022840"/>
    </source>
</evidence>
<dbReference type="PROSITE" id="PS50893">
    <property type="entry name" value="ABC_TRANSPORTER_2"/>
    <property type="match status" value="1"/>
</dbReference>
<sequence length="315" mass="34015">MLTLRNLNKRFGARVVADDVSLSVAAGETLALLGPSGCGKSTLLKMIAGLERPDGGELRFDGADLAKLPPERRGFALMFQDFALFPHLDVLGNAMFGLIEQGLPKRDAAAQARAMLARVGLADHVGRKVWTLSGGEQQRVALARALATQPRLLLLDEPFSSLDADLRRQLQRVFRGLLREAGAPVIIVTHDREEAFALADRVAVLKDGRLLQCDTPQRLLAAPADAWLARFIGYENVLEHAVAPPQALLLGDDQPPARIVELTWLPDGARLKVAAQAGELALSLSAREAARWQDSLFVGGEIGVGLDESCLLRFG</sequence>
<evidence type="ECO:0000313" key="10">
    <source>
        <dbReference type="EMBL" id="POZ60524.1"/>
    </source>
</evidence>
<dbReference type="InterPro" id="IPR017871">
    <property type="entry name" value="ABC_transporter-like_CS"/>
</dbReference>
<dbReference type="Gene3D" id="3.40.50.300">
    <property type="entry name" value="P-loop containing nucleotide triphosphate hydrolases"/>
    <property type="match status" value="1"/>
</dbReference>
<organism evidence="10 11">
    <name type="scientific">Chromobacterium alticapitis</name>
    <dbReference type="NCBI Taxonomy" id="2073169"/>
    <lineage>
        <taxon>Bacteria</taxon>
        <taxon>Pseudomonadati</taxon>
        <taxon>Pseudomonadota</taxon>
        <taxon>Betaproteobacteria</taxon>
        <taxon>Neisseriales</taxon>
        <taxon>Chromobacteriaceae</taxon>
        <taxon>Chromobacterium</taxon>
    </lineage>
</organism>
<keyword evidence="1" id="KW-0813">Transport</keyword>
<dbReference type="OrthoDB" id="5298774at2"/>
<dbReference type="EMBL" id="PQWB01000121">
    <property type="protein sequence ID" value="POZ60524.1"/>
    <property type="molecule type" value="Genomic_DNA"/>
</dbReference>
<name>A0A2S5DBW3_9NEIS</name>
<dbReference type="Proteomes" id="UP000237082">
    <property type="component" value="Unassembled WGS sequence"/>
</dbReference>
<proteinExistence type="predicted"/>
<keyword evidence="8" id="KW-0472">Membrane</keyword>
<evidence type="ECO:0000256" key="1">
    <source>
        <dbReference type="ARBA" id="ARBA00022448"/>
    </source>
</evidence>
<dbReference type="SMART" id="SM00382">
    <property type="entry name" value="AAA"/>
    <property type="match status" value="1"/>
</dbReference>
<feature type="domain" description="ABC transporter" evidence="9">
    <location>
        <begin position="2"/>
        <end position="232"/>
    </location>
</feature>
<dbReference type="GO" id="GO:0015697">
    <property type="term" value="P:quaternary ammonium group transport"/>
    <property type="evidence" value="ECO:0007669"/>
    <property type="project" value="UniProtKB-ARBA"/>
</dbReference>
<dbReference type="PROSITE" id="PS00211">
    <property type="entry name" value="ABC_TRANSPORTER_1"/>
    <property type="match status" value="1"/>
</dbReference>
<dbReference type="AlphaFoldDB" id="A0A2S5DBW3"/>
<gene>
    <name evidence="10" type="ORF">C2I19_18440</name>
</gene>
<evidence type="ECO:0000256" key="6">
    <source>
        <dbReference type="ARBA" id="ARBA00023004"/>
    </source>
</evidence>
<reference evidence="11" key="1">
    <citation type="submission" date="2018-02" db="EMBL/GenBank/DDBJ databases">
        <authorList>
            <person name="O'Hara-Hanley K."/>
            <person name="Soby S."/>
        </authorList>
    </citation>
    <scope>NUCLEOTIDE SEQUENCE [LARGE SCALE GENOMIC DNA]</scope>
    <source>
        <strain evidence="11">MWU14-2602</strain>
    </source>
</reference>
<evidence type="ECO:0000256" key="2">
    <source>
        <dbReference type="ARBA" id="ARBA00022475"/>
    </source>
</evidence>
<dbReference type="GO" id="GO:0015408">
    <property type="term" value="F:ABC-type ferric iron transporter activity"/>
    <property type="evidence" value="ECO:0007669"/>
    <property type="project" value="InterPro"/>
</dbReference>
<dbReference type="InterPro" id="IPR003439">
    <property type="entry name" value="ABC_transporter-like_ATP-bd"/>
</dbReference>